<keyword evidence="3" id="KW-1185">Reference proteome</keyword>
<dbReference type="InterPro" id="IPR052895">
    <property type="entry name" value="HetReg/Transcr_Mod"/>
</dbReference>
<evidence type="ECO:0000259" key="1">
    <source>
        <dbReference type="Pfam" id="PF06985"/>
    </source>
</evidence>
<accession>A0A428SE64</accession>
<name>A0A428SE64_9HYPO</name>
<reference evidence="2 3" key="1">
    <citation type="submission" date="2017-06" db="EMBL/GenBank/DDBJ databases">
        <title>Comparative genomic analysis of Ambrosia Fusariam Clade fungi.</title>
        <authorList>
            <person name="Stajich J.E."/>
            <person name="Carrillo J."/>
            <person name="Kijimoto T."/>
            <person name="Eskalen A."/>
            <person name="O'Donnell K."/>
            <person name="Kasson M."/>
        </authorList>
    </citation>
    <scope>NUCLEOTIDE SEQUENCE [LARGE SCALE GENOMIC DNA]</scope>
    <source>
        <strain evidence="2 3">NRRL62606</strain>
    </source>
</reference>
<comment type="caution">
    <text evidence="2">The sequence shown here is derived from an EMBL/GenBank/DDBJ whole genome shotgun (WGS) entry which is preliminary data.</text>
</comment>
<evidence type="ECO:0000313" key="3">
    <source>
        <dbReference type="Proteomes" id="UP000287972"/>
    </source>
</evidence>
<organism evidence="2 3">
    <name type="scientific">Fusarium floridanum</name>
    <dbReference type="NCBI Taxonomy" id="1325733"/>
    <lineage>
        <taxon>Eukaryota</taxon>
        <taxon>Fungi</taxon>
        <taxon>Dikarya</taxon>
        <taxon>Ascomycota</taxon>
        <taxon>Pezizomycotina</taxon>
        <taxon>Sordariomycetes</taxon>
        <taxon>Hypocreomycetidae</taxon>
        <taxon>Hypocreales</taxon>
        <taxon>Nectriaceae</taxon>
        <taxon>Fusarium</taxon>
        <taxon>Fusarium solani species complex</taxon>
    </lineage>
</organism>
<protein>
    <recommendedName>
        <fullName evidence="1">Heterokaryon incompatibility domain-containing protein</fullName>
    </recommendedName>
</protein>
<dbReference type="AlphaFoldDB" id="A0A428SE64"/>
<evidence type="ECO:0000313" key="2">
    <source>
        <dbReference type="EMBL" id="RSL88071.1"/>
    </source>
</evidence>
<dbReference type="InterPro" id="IPR010730">
    <property type="entry name" value="HET"/>
</dbReference>
<sequence length="673" mass="75424">MGGWNRSLHEKVQYEETKKRKALEVQEPIFPEGKSPYTADTEGSAYRPWVLGQEMYSDLAPGQVRLLHLSSSSTDAETPCLDFTLTSHSLRDVPPYTAVSYTWKEEDFYWYDAMDTKLLEIRLNGVRLSAASKLAFMIKTLIKNDTLRWAYLWIDAICINQTDKKELGHQVGLMGDIYSLASKVVIFFGIPSRYTDAAINRLSSPDMLSSAIGDDASVGIIELMEHPYWFRGWIIQEVARCDTVVLFCGNKTIDWHLLMSLFDHYQFKPLLRHQRPGSMLPAHQIQAIDSFRQEHSNHLVQVLQSTRAALTTDPRDSVYAKLGLALDSHNLITEPDYSLGVEEIFKRLAAAHISRYGCLYLICLTEDSNYNLPSWVPDWSKTSGRLALQPSLVSHLNGKRASGGSAGFSADLSVLFVGGIHIDTIAPFDKEFASTLSVDACEVCSQSLTPGICDCSMRSNYASYSPQPCTMLSTVCRTVLANKITIAGMEDRGFSMEQLIRVFTLRCRLLKHQPSATSPYKAGSDSSRGNKSLDFNNWWLTCRDMVIAGTTLRSWADGYAAWALPPHDSFTQKDRIVSDDLRMLIASMMWKRQLMGTASGRPVLVPEKAMEGDHLCLLDGCPVPVVLRKLGEGFSDEDAYQFVGEAYVDDVSSDMVQTWLDRAKATKKVFVIH</sequence>
<dbReference type="EMBL" id="NKCL01000026">
    <property type="protein sequence ID" value="RSL88071.1"/>
    <property type="molecule type" value="Genomic_DNA"/>
</dbReference>
<dbReference type="Proteomes" id="UP000287972">
    <property type="component" value="Unassembled WGS sequence"/>
</dbReference>
<dbReference type="PANTHER" id="PTHR24148:SF64">
    <property type="entry name" value="HETEROKARYON INCOMPATIBILITY DOMAIN-CONTAINING PROTEIN"/>
    <property type="match status" value="1"/>
</dbReference>
<proteinExistence type="predicted"/>
<feature type="domain" description="Heterokaryon incompatibility" evidence="1">
    <location>
        <begin position="96"/>
        <end position="237"/>
    </location>
</feature>
<dbReference type="Pfam" id="PF06985">
    <property type="entry name" value="HET"/>
    <property type="match status" value="1"/>
</dbReference>
<gene>
    <name evidence="2" type="ORF">CEP51_001912</name>
</gene>
<dbReference type="PANTHER" id="PTHR24148">
    <property type="entry name" value="ANKYRIN REPEAT DOMAIN-CONTAINING PROTEIN 39 HOMOLOG-RELATED"/>
    <property type="match status" value="1"/>
</dbReference>